<dbReference type="Proteomes" id="UP000030661">
    <property type="component" value="Unassembled WGS sequence"/>
</dbReference>
<dbReference type="CDD" id="cd07377">
    <property type="entry name" value="WHTH_GntR"/>
    <property type="match status" value="1"/>
</dbReference>
<dbReference type="GO" id="GO:0003677">
    <property type="term" value="F:DNA binding"/>
    <property type="evidence" value="ECO:0007669"/>
    <property type="project" value="UniProtKB-KW"/>
</dbReference>
<reference evidence="5" key="1">
    <citation type="journal article" date="2015" name="PeerJ">
        <title>First genomic representation of candidate bacterial phylum KSB3 points to enhanced environmental sensing as a trigger of wastewater bulking.</title>
        <authorList>
            <person name="Sekiguchi Y."/>
            <person name="Ohashi A."/>
            <person name="Parks D.H."/>
            <person name="Yamauchi T."/>
            <person name="Tyson G.W."/>
            <person name="Hugenholtz P."/>
        </authorList>
    </citation>
    <scope>NUCLEOTIDE SEQUENCE [LARGE SCALE GENOMIC DNA]</scope>
</reference>
<dbReference type="EMBL" id="DF820478">
    <property type="protein sequence ID" value="GAK61293.1"/>
    <property type="molecule type" value="Genomic_DNA"/>
</dbReference>
<dbReference type="PANTHER" id="PTHR43537:SF44">
    <property type="entry name" value="GNTR FAMILY REGULATORY PROTEIN"/>
    <property type="match status" value="1"/>
</dbReference>
<sequence>MMKNIRRNLYEYVVQELGLRIIRGDYVSGDTLPNEDSLCKELEVSRGVLREAMKVLIQKGMIESKPKIGTLILPRHFWNLFDPDVLIWKYQAGDKREFLKNVMEVRRIIEAEASKLAAERANMEEIAHIRSLYDQMAAMLNNQSPDADERLMFDDLRLHSAILEASGNELIAQIGHTMRQALLTARQSDRHDREAQKTSMSSHWQIVEAISRHDPEQAYRAAQRHIDQVWQEMQEQRTWEAT</sequence>
<proteinExistence type="predicted"/>
<dbReference type="GO" id="GO:0003700">
    <property type="term" value="F:DNA-binding transcription factor activity"/>
    <property type="evidence" value="ECO:0007669"/>
    <property type="project" value="InterPro"/>
</dbReference>
<dbReference type="InterPro" id="IPR036390">
    <property type="entry name" value="WH_DNA-bd_sf"/>
</dbReference>
<evidence type="ECO:0000256" key="2">
    <source>
        <dbReference type="ARBA" id="ARBA00023125"/>
    </source>
</evidence>
<dbReference type="InterPro" id="IPR036388">
    <property type="entry name" value="WH-like_DNA-bd_sf"/>
</dbReference>
<dbReference type="Gene3D" id="1.10.10.10">
    <property type="entry name" value="Winged helix-like DNA-binding domain superfamily/Winged helix DNA-binding domain"/>
    <property type="match status" value="1"/>
</dbReference>
<dbReference type="SMART" id="SM00345">
    <property type="entry name" value="HTH_GNTR"/>
    <property type="match status" value="1"/>
</dbReference>
<dbReference type="Pfam" id="PF07729">
    <property type="entry name" value="FCD"/>
    <property type="match status" value="1"/>
</dbReference>
<dbReference type="Gene3D" id="1.20.120.530">
    <property type="entry name" value="GntR ligand-binding domain-like"/>
    <property type="match status" value="1"/>
</dbReference>
<evidence type="ECO:0000313" key="5">
    <source>
        <dbReference type="EMBL" id="GAK61293.1"/>
    </source>
</evidence>
<keyword evidence="3" id="KW-0804">Transcription</keyword>
<dbReference type="STRING" id="1499967.U27_01193"/>
<dbReference type="InterPro" id="IPR011711">
    <property type="entry name" value="GntR_C"/>
</dbReference>
<dbReference type="PROSITE" id="PS50949">
    <property type="entry name" value="HTH_GNTR"/>
    <property type="match status" value="1"/>
</dbReference>
<dbReference type="InterPro" id="IPR008920">
    <property type="entry name" value="TF_FadR/GntR_C"/>
</dbReference>
<organism evidence="5">
    <name type="scientific">Vecturithrix granuli</name>
    <dbReference type="NCBI Taxonomy" id="1499967"/>
    <lineage>
        <taxon>Bacteria</taxon>
        <taxon>Candidatus Moduliflexota</taxon>
        <taxon>Candidatus Vecturitrichia</taxon>
        <taxon>Candidatus Vecturitrichales</taxon>
        <taxon>Candidatus Vecturitrichaceae</taxon>
        <taxon>Candidatus Vecturithrix</taxon>
    </lineage>
</organism>
<gene>
    <name evidence="5" type="ORF">U27_01193</name>
</gene>
<protein>
    <submittedName>
        <fullName evidence="5">GntR domain protein</fullName>
    </submittedName>
</protein>
<evidence type="ECO:0000313" key="6">
    <source>
        <dbReference type="Proteomes" id="UP000030661"/>
    </source>
</evidence>
<accession>A0A081C9N8</accession>
<evidence type="ECO:0000256" key="3">
    <source>
        <dbReference type="ARBA" id="ARBA00023163"/>
    </source>
</evidence>
<dbReference type="PRINTS" id="PR00035">
    <property type="entry name" value="HTHGNTR"/>
</dbReference>
<evidence type="ECO:0000256" key="1">
    <source>
        <dbReference type="ARBA" id="ARBA00023015"/>
    </source>
</evidence>
<dbReference type="HOGENOM" id="CLU_017584_9_4_0"/>
<dbReference type="SUPFAM" id="SSF48008">
    <property type="entry name" value="GntR ligand-binding domain-like"/>
    <property type="match status" value="1"/>
</dbReference>
<dbReference type="SUPFAM" id="SSF46785">
    <property type="entry name" value="Winged helix' DNA-binding domain"/>
    <property type="match status" value="1"/>
</dbReference>
<dbReference type="Pfam" id="PF00392">
    <property type="entry name" value="GntR"/>
    <property type="match status" value="1"/>
</dbReference>
<dbReference type="InterPro" id="IPR000524">
    <property type="entry name" value="Tscrpt_reg_HTH_GntR"/>
</dbReference>
<dbReference type="eggNOG" id="COG2186">
    <property type="taxonomic scope" value="Bacteria"/>
</dbReference>
<dbReference type="AlphaFoldDB" id="A0A081C9N8"/>
<evidence type="ECO:0000259" key="4">
    <source>
        <dbReference type="PROSITE" id="PS50949"/>
    </source>
</evidence>
<keyword evidence="1" id="KW-0805">Transcription regulation</keyword>
<dbReference type="SMART" id="SM00895">
    <property type="entry name" value="FCD"/>
    <property type="match status" value="1"/>
</dbReference>
<keyword evidence="6" id="KW-1185">Reference proteome</keyword>
<feature type="domain" description="HTH gntR-type" evidence="4">
    <location>
        <begin position="7"/>
        <end position="75"/>
    </location>
</feature>
<keyword evidence="2" id="KW-0238">DNA-binding</keyword>
<name>A0A081C9N8_VECG1</name>
<dbReference type="PANTHER" id="PTHR43537">
    <property type="entry name" value="TRANSCRIPTIONAL REGULATOR, GNTR FAMILY"/>
    <property type="match status" value="1"/>
</dbReference>